<evidence type="ECO:0000313" key="3">
    <source>
        <dbReference type="EMBL" id="MFC3286045.1"/>
    </source>
</evidence>
<proteinExistence type="inferred from homology"/>
<gene>
    <name evidence="3" type="ORF">ACFOEV_20810</name>
</gene>
<organism evidence="3 4">
    <name type="scientific">Litchfieldella rifensis</name>
    <dbReference type="NCBI Taxonomy" id="762643"/>
    <lineage>
        <taxon>Bacteria</taxon>
        <taxon>Pseudomonadati</taxon>
        <taxon>Pseudomonadota</taxon>
        <taxon>Gammaproteobacteria</taxon>
        <taxon>Oceanospirillales</taxon>
        <taxon>Halomonadaceae</taxon>
        <taxon>Litchfieldella</taxon>
    </lineage>
</organism>
<dbReference type="Pfam" id="PF00582">
    <property type="entry name" value="Usp"/>
    <property type="match status" value="1"/>
</dbReference>
<feature type="domain" description="UspA" evidence="2">
    <location>
        <begin position="6"/>
        <end position="159"/>
    </location>
</feature>
<dbReference type="CDD" id="cd00293">
    <property type="entry name" value="USP-like"/>
    <property type="match status" value="1"/>
</dbReference>
<evidence type="ECO:0000256" key="1">
    <source>
        <dbReference type="ARBA" id="ARBA00008791"/>
    </source>
</evidence>
<protein>
    <submittedName>
        <fullName evidence="3">Universal stress protein</fullName>
    </submittedName>
</protein>
<dbReference type="Proteomes" id="UP001595579">
    <property type="component" value="Unassembled WGS sequence"/>
</dbReference>
<dbReference type="PANTHER" id="PTHR46268">
    <property type="entry name" value="STRESS RESPONSE PROTEIN NHAX"/>
    <property type="match status" value="1"/>
</dbReference>
<dbReference type="Gene3D" id="3.40.50.620">
    <property type="entry name" value="HUPs"/>
    <property type="match status" value="1"/>
</dbReference>
<comment type="caution">
    <text evidence="3">The sequence shown here is derived from an EMBL/GenBank/DDBJ whole genome shotgun (WGS) entry which is preliminary data.</text>
</comment>
<reference evidence="4" key="1">
    <citation type="journal article" date="2019" name="Int. J. Syst. Evol. Microbiol.">
        <title>The Global Catalogue of Microorganisms (GCM) 10K type strain sequencing project: providing services to taxonomists for standard genome sequencing and annotation.</title>
        <authorList>
            <consortium name="The Broad Institute Genomics Platform"/>
            <consortium name="The Broad Institute Genome Sequencing Center for Infectious Disease"/>
            <person name="Wu L."/>
            <person name="Ma J."/>
        </authorList>
    </citation>
    <scope>NUCLEOTIDE SEQUENCE [LARGE SCALE GENOMIC DNA]</scope>
    <source>
        <strain evidence="4">CECT 7698</strain>
    </source>
</reference>
<dbReference type="InterPro" id="IPR014729">
    <property type="entry name" value="Rossmann-like_a/b/a_fold"/>
</dbReference>
<dbReference type="PANTHER" id="PTHR46268:SF27">
    <property type="entry name" value="UNIVERSAL STRESS PROTEIN RV2623"/>
    <property type="match status" value="1"/>
</dbReference>
<comment type="similarity">
    <text evidence="1">Belongs to the universal stress protein A family.</text>
</comment>
<evidence type="ECO:0000259" key="2">
    <source>
        <dbReference type="Pfam" id="PF00582"/>
    </source>
</evidence>
<dbReference type="EMBL" id="JBHRUG010000048">
    <property type="protein sequence ID" value="MFC3286045.1"/>
    <property type="molecule type" value="Genomic_DNA"/>
</dbReference>
<dbReference type="SUPFAM" id="SSF52402">
    <property type="entry name" value="Adenine nucleotide alpha hydrolases-like"/>
    <property type="match status" value="1"/>
</dbReference>
<dbReference type="InterPro" id="IPR006016">
    <property type="entry name" value="UspA"/>
</dbReference>
<sequence length="164" mass="18017">MDHQIGRILCCVGLRDDCDVVLEQAVSLALATGAELQILHAVKSLSDDVMNTLKVNIRSKEMLENLMRQRLEQARQQLATRMETFWSQHPDVRQALGVQVARLDVVEGYPASVIARLAAKRGCDLIVMAANKRGFAASYAGKVTRGVIKRTTIPVVVVPPGKNL</sequence>
<dbReference type="RefSeq" id="WP_386776811.1">
    <property type="nucleotide sequence ID" value="NZ_JBHRUG010000048.1"/>
</dbReference>
<keyword evidence="4" id="KW-1185">Reference proteome</keyword>
<accession>A0ABV7LWR5</accession>
<name>A0ABV7LWR5_9GAMM</name>
<evidence type="ECO:0000313" key="4">
    <source>
        <dbReference type="Proteomes" id="UP001595579"/>
    </source>
</evidence>